<dbReference type="GO" id="GO:0015697">
    <property type="term" value="P:quaternary ammonium group transport"/>
    <property type="evidence" value="ECO:0007669"/>
    <property type="project" value="UniProtKB-ARBA"/>
</dbReference>
<evidence type="ECO:0000256" key="8">
    <source>
        <dbReference type="ARBA" id="ARBA00023065"/>
    </source>
</evidence>
<dbReference type="PANTHER" id="PTHR42781">
    <property type="entry name" value="SPERMIDINE/PUTRESCINE IMPORT ATP-BINDING PROTEIN POTA"/>
    <property type="match status" value="1"/>
</dbReference>
<dbReference type="InterPro" id="IPR003439">
    <property type="entry name" value="ABC_transporter-like_ATP-bd"/>
</dbReference>
<keyword evidence="7" id="KW-0408">Iron</keyword>
<dbReference type="SUPFAM" id="SSF52540">
    <property type="entry name" value="P-loop containing nucleoside triphosphate hydrolases"/>
    <property type="match status" value="1"/>
</dbReference>
<keyword evidence="8" id="KW-0406">Ion transport</keyword>
<dbReference type="Proteomes" id="UP000007437">
    <property type="component" value="Plasmid pBRH01"/>
</dbReference>
<evidence type="ECO:0000256" key="6">
    <source>
        <dbReference type="ARBA" id="ARBA00022840"/>
    </source>
</evidence>
<keyword evidence="11" id="KW-0614">Plasmid</keyword>
<proteinExistence type="predicted"/>
<dbReference type="FunFam" id="3.40.50.300:FF:000425">
    <property type="entry name" value="Probable ABC transporter, ATP-binding subunit"/>
    <property type="match status" value="1"/>
</dbReference>
<name>E5AVQ8_MYCRK</name>
<dbReference type="InterPro" id="IPR027417">
    <property type="entry name" value="P-loop_NTPase"/>
</dbReference>
<keyword evidence="6" id="KW-0067">ATP-binding</keyword>
<dbReference type="GO" id="GO:0015408">
    <property type="term" value="F:ABC-type ferric iron transporter activity"/>
    <property type="evidence" value="ECO:0007669"/>
    <property type="project" value="InterPro"/>
</dbReference>
<dbReference type="PANTHER" id="PTHR42781:SF4">
    <property type="entry name" value="SPERMIDINE_PUTRESCINE IMPORT ATP-BINDING PROTEIN POTA"/>
    <property type="match status" value="1"/>
</dbReference>
<dbReference type="GO" id="GO:0005524">
    <property type="term" value="F:ATP binding"/>
    <property type="evidence" value="ECO:0007669"/>
    <property type="project" value="UniProtKB-KW"/>
</dbReference>
<dbReference type="eggNOG" id="COG3842">
    <property type="taxonomic scope" value="Bacteria"/>
</dbReference>
<dbReference type="SMART" id="SM00382">
    <property type="entry name" value="AAA"/>
    <property type="match status" value="1"/>
</dbReference>
<keyword evidence="3" id="KW-0410">Iron transport</keyword>
<feature type="domain" description="ABC transporter" evidence="10">
    <location>
        <begin position="39"/>
        <end position="270"/>
    </location>
</feature>
<dbReference type="PROSITE" id="PS50893">
    <property type="entry name" value="ABC_TRANSPORTER_2"/>
    <property type="match status" value="1"/>
</dbReference>
<reference evidence="11 12" key="1">
    <citation type="journal article" date="2011" name="J. Bacteriol.">
        <title>Complete genome sequence of Burkholderia rhizoxinica, an endosymbiont of Rhizopus microsporus.</title>
        <authorList>
            <person name="Lackner G."/>
            <person name="Moebius N."/>
            <person name="Partida-Martinez L."/>
            <person name="Hertweck C."/>
        </authorList>
    </citation>
    <scope>NUCLEOTIDE SEQUENCE [LARGE SCALE GENOMIC DNA]</scope>
    <source>
        <strain evidence="12">DSM 19002 / CIP 109453 / HKI 454</strain>
        <plasmid evidence="11 12">pBRH01</plasmid>
    </source>
</reference>
<sequence>MASFLWSNWVCLCSHRYSSCVSQYGGIYFFYRHQKIMSLVLDRVSYQYPSTEHGLTDISFEVKTGEMVAVIGASGSGKSTLLKIVSGLISGASGSIILDGENLAEKPVHKRNIGMVFQNYALFPHLNVIENVAYGLALKKIPLKNRIAKAAELLETVGLGNFATRPVSNLSGGQQQRVALARALAIDPKALLLDEPLAALDAGIRGYLRDQIRAIQKKFNATTILVTHDQEEALTLSDYVAVLENGKLLQFGSPKTIYCYPNSRAVAEFVGLSTLLPAKILAHNQVDLGFAQLAADTDGRRLGEKVLVLIRPEHVVTDPPEGTLNYLAGCAVNQRYLGSVVRYDFQVNGAFKPILGEATEVPVSGISIPPQCVQLLNDDPS</sequence>
<keyword evidence="4" id="KW-0997">Cell inner membrane</keyword>
<keyword evidence="9" id="KW-0472">Membrane</keyword>
<dbReference type="InterPro" id="IPR003593">
    <property type="entry name" value="AAA+_ATPase"/>
</dbReference>
<dbReference type="CDD" id="cd03259">
    <property type="entry name" value="ABC_Carb_Solutes_like"/>
    <property type="match status" value="1"/>
</dbReference>
<evidence type="ECO:0000256" key="7">
    <source>
        <dbReference type="ARBA" id="ARBA00023004"/>
    </source>
</evidence>
<keyword evidence="1" id="KW-0813">Transport</keyword>
<dbReference type="EMBL" id="FR687360">
    <property type="protein sequence ID" value="CBW77182.1"/>
    <property type="molecule type" value="Genomic_DNA"/>
</dbReference>
<evidence type="ECO:0000256" key="5">
    <source>
        <dbReference type="ARBA" id="ARBA00022741"/>
    </source>
</evidence>
<dbReference type="GO" id="GO:0016887">
    <property type="term" value="F:ATP hydrolysis activity"/>
    <property type="evidence" value="ECO:0007669"/>
    <property type="project" value="InterPro"/>
</dbReference>
<evidence type="ECO:0000256" key="4">
    <source>
        <dbReference type="ARBA" id="ARBA00022519"/>
    </source>
</evidence>
<dbReference type="InterPro" id="IPR008995">
    <property type="entry name" value="Mo/tungstate-bd_C_term_dom"/>
</dbReference>
<protein>
    <submittedName>
        <fullName evidence="11">Transporter</fullName>
    </submittedName>
</protein>
<keyword evidence="5" id="KW-0547">Nucleotide-binding</keyword>
<dbReference type="HOGENOM" id="CLU_000604_1_1_4"/>
<dbReference type="AlphaFoldDB" id="E5AVQ8"/>
<evidence type="ECO:0000256" key="1">
    <source>
        <dbReference type="ARBA" id="ARBA00022448"/>
    </source>
</evidence>
<dbReference type="GO" id="GO:0016020">
    <property type="term" value="C:membrane"/>
    <property type="evidence" value="ECO:0007669"/>
    <property type="project" value="InterPro"/>
</dbReference>
<keyword evidence="2" id="KW-1003">Cell membrane</keyword>
<accession>E5AVQ8</accession>
<dbReference type="InterPro" id="IPR017871">
    <property type="entry name" value="ABC_transporter-like_CS"/>
</dbReference>
<gene>
    <name evidence="11" type="ordered locus">RBRH_03494</name>
</gene>
<dbReference type="InterPro" id="IPR050093">
    <property type="entry name" value="ABC_SmlMolc_Importer"/>
</dbReference>
<dbReference type="InterPro" id="IPR015853">
    <property type="entry name" value="ABC_transpr_FbpC"/>
</dbReference>
<dbReference type="Gene3D" id="2.40.50.100">
    <property type="match status" value="1"/>
</dbReference>
<dbReference type="PROSITE" id="PS00211">
    <property type="entry name" value="ABC_TRANSPORTER_1"/>
    <property type="match status" value="1"/>
</dbReference>
<evidence type="ECO:0000256" key="3">
    <source>
        <dbReference type="ARBA" id="ARBA00022496"/>
    </source>
</evidence>
<evidence type="ECO:0000313" key="11">
    <source>
        <dbReference type="EMBL" id="CBW77182.1"/>
    </source>
</evidence>
<organism evidence="11 12">
    <name type="scientific">Mycetohabitans rhizoxinica (strain DSM 19002 / CIP 109453 / HKI 454)</name>
    <name type="common">Paraburkholderia rhizoxinica</name>
    <dbReference type="NCBI Taxonomy" id="882378"/>
    <lineage>
        <taxon>Bacteria</taxon>
        <taxon>Pseudomonadati</taxon>
        <taxon>Pseudomonadota</taxon>
        <taxon>Betaproteobacteria</taxon>
        <taxon>Burkholderiales</taxon>
        <taxon>Burkholderiaceae</taxon>
        <taxon>Mycetohabitans</taxon>
    </lineage>
</organism>
<geneLocation type="plasmid" evidence="11 12">
    <name>pBRH01</name>
</geneLocation>
<dbReference type="Gene3D" id="3.40.50.300">
    <property type="entry name" value="P-loop containing nucleotide triphosphate hydrolases"/>
    <property type="match status" value="1"/>
</dbReference>
<evidence type="ECO:0000259" key="10">
    <source>
        <dbReference type="PROSITE" id="PS50893"/>
    </source>
</evidence>
<evidence type="ECO:0000256" key="9">
    <source>
        <dbReference type="ARBA" id="ARBA00023136"/>
    </source>
</evidence>
<dbReference type="SUPFAM" id="SSF50331">
    <property type="entry name" value="MOP-like"/>
    <property type="match status" value="1"/>
</dbReference>
<dbReference type="KEGG" id="brh:RBRH_03494"/>
<evidence type="ECO:0000256" key="2">
    <source>
        <dbReference type="ARBA" id="ARBA00022475"/>
    </source>
</evidence>
<dbReference type="Pfam" id="PF00005">
    <property type="entry name" value="ABC_tran"/>
    <property type="match status" value="1"/>
</dbReference>
<evidence type="ECO:0000313" key="12">
    <source>
        <dbReference type="Proteomes" id="UP000007437"/>
    </source>
</evidence>